<dbReference type="Proteomes" id="UP000681720">
    <property type="component" value="Unassembled WGS sequence"/>
</dbReference>
<dbReference type="AlphaFoldDB" id="A0A8S3DKV5"/>
<gene>
    <name evidence="1" type="ORF">GIL414_LOCUS58442</name>
</gene>
<dbReference type="EMBL" id="CAJOBJ010215996">
    <property type="protein sequence ID" value="CAF5022194.1"/>
    <property type="molecule type" value="Genomic_DNA"/>
</dbReference>
<accession>A0A8S3DKV5</accession>
<comment type="caution">
    <text evidence="1">The sequence shown here is derived from an EMBL/GenBank/DDBJ whole genome shotgun (WGS) entry which is preliminary data.</text>
</comment>
<organism evidence="1 2">
    <name type="scientific">Rotaria magnacalcarata</name>
    <dbReference type="NCBI Taxonomy" id="392030"/>
    <lineage>
        <taxon>Eukaryota</taxon>
        <taxon>Metazoa</taxon>
        <taxon>Spiralia</taxon>
        <taxon>Gnathifera</taxon>
        <taxon>Rotifera</taxon>
        <taxon>Eurotatoria</taxon>
        <taxon>Bdelloidea</taxon>
        <taxon>Philodinida</taxon>
        <taxon>Philodinidae</taxon>
        <taxon>Rotaria</taxon>
    </lineage>
</organism>
<protein>
    <submittedName>
        <fullName evidence="1">Uncharacterized protein</fullName>
    </submittedName>
</protein>
<reference evidence="1" key="1">
    <citation type="submission" date="2021-02" db="EMBL/GenBank/DDBJ databases">
        <authorList>
            <person name="Nowell W R."/>
        </authorList>
    </citation>
    <scope>NUCLEOTIDE SEQUENCE</scope>
</reference>
<sequence length="76" mass="8048">MVNNAKDSNRYFQISEKCNSEYKSLMPENTKACIGHATYTTVGQATMVLGAIGNALDDIIRIAVPASAAGLRAASI</sequence>
<proteinExistence type="predicted"/>
<evidence type="ECO:0000313" key="1">
    <source>
        <dbReference type="EMBL" id="CAF5022194.1"/>
    </source>
</evidence>
<feature type="non-terminal residue" evidence="1">
    <location>
        <position position="76"/>
    </location>
</feature>
<name>A0A8S3DKV5_9BILA</name>
<evidence type="ECO:0000313" key="2">
    <source>
        <dbReference type="Proteomes" id="UP000681720"/>
    </source>
</evidence>